<proteinExistence type="predicted"/>
<name>A0ACD3R2E9_LARCR</name>
<evidence type="ECO:0000313" key="1">
    <source>
        <dbReference type="EMBL" id="TMS13580.1"/>
    </source>
</evidence>
<feature type="non-terminal residue" evidence="1">
    <location>
        <position position="180"/>
    </location>
</feature>
<gene>
    <name evidence="1" type="ORF">E3U43_018655</name>
</gene>
<comment type="caution">
    <text evidence="1">The sequence shown here is derived from an EMBL/GenBank/DDBJ whole genome shotgun (WGS) entry which is preliminary data.</text>
</comment>
<sequence length="180" mass="20004">MWTHRNVEKQQNRFIVQVRTGCVMFILLKKGARFAFLTSTSGNLDLNKVIRNLLKFAAADERPLHNAHVSDGRGPPHWESPWKPTGAFKDVEERGAEPEVPSDPVNAAAPSRRIGQRCARGREGPSPPGRDRNKTSASGRRIESQPCREDHDDHILLQDQISTAVAVVMVLGERTVPVVS</sequence>
<accession>A0ACD3R2E9</accession>
<reference evidence="1" key="1">
    <citation type="submission" date="2018-11" db="EMBL/GenBank/DDBJ databases">
        <title>The sequence and de novo assembly of Larimichthys crocea genome using PacBio and Hi-C technologies.</title>
        <authorList>
            <person name="Xu P."/>
            <person name="Chen B."/>
            <person name="Zhou Z."/>
            <person name="Ke Q."/>
            <person name="Wu Y."/>
            <person name="Bai H."/>
            <person name="Pu F."/>
        </authorList>
    </citation>
    <scope>NUCLEOTIDE SEQUENCE</scope>
    <source>
        <tissue evidence="1">Muscle</tissue>
    </source>
</reference>
<protein>
    <submittedName>
        <fullName evidence="1">Uncharacterized protein</fullName>
    </submittedName>
</protein>
<evidence type="ECO:0000313" key="2">
    <source>
        <dbReference type="Proteomes" id="UP000793456"/>
    </source>
</evidence>
<dbReference type="EMBL" id="CM011684">
    <property type="protein sequence ID" value="TMS13580.1"/>
    <property type="molecule type" value="Genomic_DNA"/>
</dbReference>
<organism evidence="1 2">
    <name type="scientific">Larimichthys crocea</name>
    <name type="common">Large yellow croaker</name>
    <name type="synonym">Pseudosciaena crocea</name>
    <dbReference type="NCBI Taxonomy" id="215358"/>
    <lineage>
        <taxon>Eukaryota</taxon>
        <taxon>Metazoa</taxon>
        <taxon>Chordata</taxon>
        <taxon>Craniata</taxon>
        <taxon>Vertebrata</taxon>
        <taxon>Euteleostomi</taxon>
        <taxon>Actinopterygii</taxon>
        <taxon>Neopterygii</taxon>
        <taxon>Teleostei</taxon>
        <taxon>Neoteleostei</taxon>
        <taxon>Acanthomorphata</taxon>
        <taxon>Eupercaria</taxon>
        <taxon>Sciaenidae</taxon>
        <taxon>Larimichthys</taxon>
    </lineage>
</organism>
<keyword evidence="2" id="KW-1185">Reference proteome</keyword>
<dbReference type="Proteomes" id="UP000793456">
    <property type="component" value="Chromosome XI"/>
</dbReference>